<name>A0A090Z977_PAEMA</name>
<organism evidence="4 5">
    <name type="scientific">Paenibacillus macerans</name>
    <name type="common">Bacillus macerans</name>
    <dbReference type="NCBI Taxonomy" id="44252"/>
    <lineage>
        <taxon>Bacteria</taxon>
        <taxon>Bacillati</taxon>
        <taxon>Bacillota</taxon>
        <taxon>Bacilli</taxon>
        <taxon>Bacillales</taxon>
        <taxon>Paenibacillaceae</taxon>
        <taxon>Paenibacillus</taxon>
    </lineage>
</organism>
<dbReference type="OrthoDB" id="1937631at2"/>
<dbReference type="AlphaFoldDB" id="A0A090Z977"/>
<evidence type="ECO:0000259" key="3">
    <source>
        <dbReference type="PROSITE" id="PS50853"/>
    </source>
</evidence>
<dbReference type="EMBL" id="JMQA01000031">
    <property type="protein sequence ID" value="KFN07829.1"/>
    <property type="molecule type" value="Genomic_DNA"/>
</dbReference>
<sequence>MKRVGHFVLVLAVFLSVVIVGPKSVSAASQYTDGLLDSVPIQVGTAIGQSSTAVTQITDGNISTFTDLSSGKFAWYTFSTPVEISAVVAKNTGTVAVEFYDASNNLLQRYPLLSNDGIQTLPAPVQGVSTVALKYTAGSSARIYEWNVFTTPSTAPLPTTINWIQSGDKIVKLEWAVTGAESYNVKRAASPGGPYIQLANVKGTSYSDTTVTNGTTYYYVVSAVNRAGESANSPEKSIKPDATRYTGGLLDWLTLQVGQSISSPASTTRNLTDNNISTFTDLSGNNFVWYSFSSPVEISAVVAKNTGTVAVEFYDASNNLLQKYALLNNDGVQALPVPVQGVSTIALKYTAGSSARIYEWNVFTAPSAAPLPTTINWIQSGDKIVKLEWAVTGAESYNVKRATSPGGPYIQLANVKGTSYSDTTVTNGTTYYYVVSAVNRAGESANSPEKSIKPDATRYTGGLLDWLTLQVGQSISSPASTTRNLTDNNISTFTDISGNNFVWYSFSSPMEISAVVAKNTGALAVEFYDENNILLQRYALLSNDEIQTLPTPVQGVSTVALKYTAGSSARVYEWNVFGKGGETPSPQEPLSLTATAGNKKVNLTWSGAGKDVTSFNVKRATVSGGPYDVIDTVTSDTYSYTDSNVTNGTTYYYIVTAVTDAGESGSSNEASATPKGDVVNPPLPGEEGERALLRLILINGIEKEYDLSMSEVKAFINWYEGRANGSGTAMFAIDKHDNNKGPFVNRKDYVFFDKIITFEVNAY</sequence>
<evidence type="ECO:0000256" key="2">
    <source>
        <dbReference type="SAM" id="MobiDB-lite"/>
    </source>
</evidence>
<evidence type="ECO:0000256" key="1">
    <source>
        <dbReference type="ARBA" id="ARBA00022737"/>
    </source>
</evidence>
<comment type="caution">
    <text evidence="4">The sequence shown here is derived from an EMBL/GenBank/DDBJ whole genome shotgun (WGS) entry which is preliminary data.</text>
</comment>
<accession>A0A090Z977</accession>
<reference evidence="4 5" key="1">
    <citation type="submission" date="2014-04" db="EMBL/GenBank/DDBJ databases">
        <authorList>
            <person name="Bishop-Lilly K.A."/>
            <person name="Broomall S.M."/>
            <person name="Chain P.S."/>
            <person name="Chertkov O."/>
            <person name="Coyne S.R."/>
            <person name="Daligault H.E."/>
            <person name="Davenport K.W."/>
            <person name="Erkkila T."/>
            <person name="Frey K.G."/>
            <person name="Gibbons H.S."/>
            <person name="Gu W."/>
            <person name="Jaissle J."/>
            <person name="Johnson S.L."/>
            <person name="Koroleva G.I."/>
            <person name="Ladner J.T."/>
            <person name="Lo C.-C."/>
            <person name="Minogue T.D."/>
            <person name="Munk C."/>
            <person name="Palacios G.F."/>
            <person name="Redden C.L."/>
            <person name="Rosenzweig C.N."/>
            <person name="Scholz M.B."/>
            <person name="Teshima H."/>
            <person name="Xu Y."/>
        </authorList>
    </citation>
    <scope>NUCLEOTIDE SEQUENCE [LARGE SCALE GENOMIC DNA]</scope>
    <source>
        <strain evidence="4 5">8244</strain>
    </source>
</reference>
<dbReference type="Pfam" id="PF00041">
    <property type="entry name" value="fn3"/>
    <property type="match status" value="1"/>
</dbReference>
<dbReference type="PANTHER" id="PTHR13817:SF73">
    <property type="entry name" value="FIBRONECTIN TYPE-III DOMAIN-CONTAINING PROTEIN"/>
    <property type="match status" value="1"/>
</dbReference>
<evidence type="ECO:0000313" key="5">
    <source>
        <dbReference type="Proteomes" id="UP000029278"/>
    </source>
</evidence>
<feature type="domain" description="Fibronectin type-III" evidence="3">
    <location>
        <begin position="369"/>
        <end position="457"/>
    </location>
</feature>
<dbReference type="CDD" id="cd00063">
    <property type="entry name" value="FN3"/>
    <property type="match status" value="1"/>
</dbReference>
<feature type="compositionally biased region" description="Low complexity" evidence="2">
    <location>
        <begin position="663"/>
        <end position="672"/>
    </location>
</feature>
<dbReference type="PANTHER" id="PTHR13817">
    <property type="entry name" value="TITIN"/>
    <property type="match status" value="1"/>
</dbReference>
<dbReference type="Gene3D" id="2.60.40.10">
    <property type="entry name" value="Immunoglobulins"/>
    <property type="match status" value="3"/>
</dbReference>
<dbReference type="InterPro" id="IPR050964">
    <property type="entry name" value="Striated_Muscle_Regulatory"/>
</dbReference>
<proteinExistence type="predicted"/>
<evidence type="ECO:0000313" key="4">
    <source>
        <dbReference type="EMBL" id="KFN07829.1"/>
    </source>
</evidence>
<feature type="region of interest" description="Disordered" evidence="2">
    <location>
        <begin position="663"/>
        <end position="684"/>
    </location>
</feature>
<dbReference type="PROSITE" id="PS50853">
    <property type="entry name" value="FN3"/>
    <property type="match status" value="2"/>
</dbReference>
<feature type="domain" description="Fibronectin type-III" evidence="3">
    <location>
        <begin position="586"/>
        <end position="677"/>
    </location>
</feature>
<dbReference type="InterPro" id="IPR036116">
    <property type="entry name" value="FN3_sf"/>
</dbReference>
<dbReference type="SMART" id="SM00060">
    <property type="entry name" value="FN3"/>
    <property type="match status" value="3"/>
</dbReference>
<keyword evidence="1" id="KW-0677">Repeat</keyword>
<dbReference type="InterPro" id="IPR013783">
    <property type="entry name" value="Ig-like_fold"/>
</dbReference>
<dbReference type="SUPFAM" id="SSF49265">
    <property type="entry name" value="Fibronectin type III"/>
    <property type="match status" value="3"/>
</dbReference>
<dbReference type="Proteomes" id="UP000029278">
    <property type="component" value="Unassembled WGS sequence"/>
</dbReference>
<dbReference type="PATRIC" id="fig|44252.3.peg.3676"/>
<keyword evidence="5" id="KW-1185">Reference proteome</keyword>
<dbReference type="InterPro" id="IPR003961">
    <property type="entry name" value="FN3_dom"/>
</dbReference>
<gene>
    <name evidence="4" type="ORF">DJ90_3857</name>
</gene>
<protein>
    <submittedName>
        <fullName evidence="4">Fibronectin type III domain protein</fullName>
    </submittedName>
</protein>
<dbReference type="HOGENOM" id="CLU_020980_0_0_9"/>
<dbReference type="STRING" id="44252.DJ90_3857"/>